<dbReference type="Gene3D" id="3.40.50.970">
    <property type="match status" value="1"/>
</dbReference>
<accession>A0A1F4XLF8</accession>
<evidence type="ECO:0000256" key="3">
    <source>
        <dbReference type="ARBA" id="ARBA00023052"/>
    </source>
</evidence>
<evidence type="ECO:0000259" key="4">
    <source>
        <dbReference type="Pfam" id="PF00456"/>
    </source>
</evidence>
<comment type="caution">
    <text evidence="5">The sequence shown here is derived from an EMBL/GenBank/DDBJ whole genome shotgun (WGS) entry which is preliminary data.</text>
</comment>
<gene>
    <name evidence="5" type="ORF">A2V81_00990</name>
</gene>
<protein>
    <submittedName>
        <fullName evidence="5">Transketolase</fullName>
    </submittedName>
</protein>
<dbReference type="STRING" id="1817814.A2V81_00990"/>
<evidence type="ECO:0000313" key="6">
    <source>
        <dbReference type="Proteomes" id="UP000177614"/>
    </source>
</evidence>
<proteinExistence type="inferred from homology"/>
<dbReference type="SUPFAM" id="SSF52518">
    <property type="entry name" value="Thiamin diphosphate-binding fold (THDP-binding)"/>
    <property type="match status" value="1"/>
</dbReference>
<sequence>MANIQELARIAYELRISVIKMLLAAKSGHTAGPLGMAEVFTVLYFAGLIKQDPHDPLAEDRDRIILSNGHICPIRYAAMARAGFFPQEELLTFRKIDSRLQGHPSRVDLPMIETSSGPLGQGISQAVGMALALKRDQKPQHVYVLMSDGECDEGQTWEAVMFAGNHALNHLTAIIDRNDIQISGKTSEVMSLEPLKDKFISFNWDILEIDGHNIEEIITAVKKGKTQKTRPLAIIAKTTPGKGVSFMEGDFHWHGKPPSPIEGERALTELTKVLETL</sequence>
<dbReference type="EMBL" id="MEWR01000005">
    <property type="protein sequence ID" value="OGC82525.1"/>
    <property type="molecule type" value="Genomic_DNA"/>
</dbReference>
<keyword evidence="3" id="KW-0786">Thiamine pyrophosphate</keyword>
<reference evidence="5 6" key="1">
    <citation type="journal article" date="2016" name="Nat. Commun.">
        <title>Thousands of microbial genomes shed light on interconnected biogeochemical processes in an aquifer system.</title>
        <authorList>
            <person name="Anantharaman K."/>
            <person name="Brown C.T."/>
            <person name="Hug L.A."/>
            <person name="Sharon I."/>
            <person name="Castelle C.J."/>
            <person name="Probst A.J."/>
            <person name="Thomas B.C."/>
            <person name="Singh A."/>
            <person name="Wilkins M.J."/>
            <person name="Karaoz U."/>
            <person name="Brodie E.L."/>
            <person name="Williams K.H."/>
            <person name="Hubbard S.S."/>
            <person name="Banfield J.F."/>
        </authorList>
    </citation>
    <scope>NUCLEOTIDE SEQUENCE [LARGE SCALE GENOMIC DNA]</scope>
</reference>
<dbReference type="Proteomes" id="UP000177614">
    <property type="component" value="Unassembled WGS sequence"/>
</dbReference>
<dbReference type="AlphaFoldDB" id="A0A1F4XLF8"/>
<comment type="similarity">
    <text evidence="2">Belongs to the transketolase family.</text>
</comment>
<evidence type="ECO:0000256" key="1">
    <source>
        <dbReference type="ARBA" id="ARBA00001964"/>
    </source>
</evidence>
<dbReference type="CDD" id="cd02012">
    <property type="entry name" value="TPP_TK"/>
    <property type="match status" value="1"/>
</dbReference>
<dbReference type="Pfam" id="PF00456">
    <property type="entry name" value="Transketolase_N"/>
    <property type="match status" value="1"/>
</dbReference>
<dbReference type="PANTHER" id="PTHR47514:SF1">
    <property type="entry name" value="TRANSKETOLASE N-TERMINAL SECTION-RELATED"/>
    <property type="match status" value="1"/>
</dbReference>
<dbReference type="InterPro" id="IPR029061">
    <property type="entry name" value="THDP-binding"/>
</dbReference>
<dbReference type="PANTHER" id="PTHR47514">
    <property type="entry name" value="TRANSKETOLASE N-TERMINAL SECTION-RELATED"/>
    <property type="match status" value="1"/>
</dbReference>
<evidence type="ECO:0000313" key="5">
    <source>
        <dbReference type="EMBL" id="OGC82525.1"/>
    </source>
</evidence>
<organism evidence="5 6">
    <name type="scientific">Candidatus Abawacabacteria bacterium RBG_16_42_10</name>
    <dbReference type="NCBI Taxonomy" id="1817814"/>
    <lineage>
        <taxon>Bacteria</taxon>
        <taxon>Candidatus Abawacaibacteriota</taxon>
    </lineage>
</organism>
<evidence type="ECO:0000256" key="2">
    <source>
        <dbReference type="ARBA" id="ARBA00007131"/>
    </source>
</evidence>
<comment type="cofactor">
    <cofactor evidence="1">
        <name>thiamine diphosphate</name>
        <dbReference type="ChEBI" id="CHEBI:58937"/>
    </cofactor>
</comment>
<name>A0A1F4XLF8_9BACT</name>
<dbReference type="InterPro" id="IPR005474">
    <property type="entry name" value="Transketolase_N"/>
</dbReference>
<feature type="domain" description="Transketolase N-terminal" evidence="4">
    <location>
        <begin position="10"/>
        <end position="257"/>
    </location>
</feature>